<gene>
    <name evidence="1" type="ORF">HQQ74_01975</name>
</gene>
<accession>A0A8T7H1B8</accession>
<organism evidence="1 2">
    <name type="scientific">Methanoculleus bourgensis</name>
    <dbReference type="NCBI Taxonomy" id="83986"/>
    <lineage>
        <taxon>Archaea</taxon>
        <taxon>Methanobacteriati</taxon>
        <taxon>Methanobacteriota</taxon>
        <taxon>Stenosarchaea group</taxon>
        <taxon>Methanomicrobia</taxon>
        <taxon>Methanomicrobiales</taxon>
        <taxon>Methanomicrobiaceae</taxon>
        <taxon>Methanoculleus</taxon>
    </lineage>
</organism>
<reference evidence="1" key="1">
    <citation type="submission" date="2020-05" db="EMBL/GenBank/DDBJ databases">
        <title>The first insight into the ecology of ammonia-tolerant syntrophic propionate oxidizing bacteria.</title>
        <authorList>
            <person name="Singh A."/>
            <person name="Schnurer A."/>
            <person name="Westerholm M."/>
        </authorList>
    </citation>
    <scope>NUCLEOTIDE SEQUENCE</scope>
    <source>
        <strain evidence="1">MAG54</strain>
    </source>
</reference>
<comment type="caution">
    <text evidence="1">The sequence shown here is derived from an EMBL/GenBank/DDBJ whole genome shotgun (WGS) entry which is preliminary data.</text>
</comment>
<evidence type="ECO:0000313" key="1">
    <source>
        <dbReference type="EMBL" id="NQS77482.1"/>
    </source>
</evidence>
<dbReference type="EMBL" id="JABMJE010000015">
    <property type="protein sequence ID" value="NQS77482.1"/>
    <property type="molecule type" value="Genomic_DNA"/>
</dbReference>
<proteinExistence type="predicted"/>
<evidence type="ECO:0000313" key="2">
    <source>
        <dbReference type="Proteomes" id="UP000737555"/>
    </source>
</evidence>
<dbReference type="InterPro" id="IPR012032">
    <property type="entry name" value="UCP006598"/>
</dbReference>
<sequence>MDPLTAGAIMVVHGPEVFDAGDAGWLIDLLSPHEVLVAGVMGRTAARESGLPVVCTDERPSVLLNTLPGRAFLVNRGKTPESGRIFGEIVAGRLEGLVHVECSDTTVYSWNRADDVLAREVAEKTGFTLTPATSTAVPRDGVREIRGCIPGEAVFVEGIVIGTATAETVVLASQDGAIRVLSGLDVKPHGVEKLLRKGPPDDLSEAWCKSGMIRSAPPRPAGTRAAPRSGRVVVIDHCGHTLYQEIEDEEVCGVLAIGDDTTAVCGHICSHAGIPVFGVIDGDGDGIVEPGFAPGSVVVEVTCGRDDDVGREVAAARDPGAVVWEEWVRETLHSLEGKIRVVVDRR</sequence>
<dbReference type="Proteomes" id="UP000737555">
    <property type="component" value="Unassembled WGS sequence"/>
</dbReference>
<dbReference type="Pfam" id="PF09890">
    <property type="entry name" value="DUF2117"/>
    <property type="match status" value="1"/>
</dbReference>
<protein>
    <submittedName>
        <fullName evidence="1">DUF2117 domain-containing protein</fullName>
    </submittedName>
</protein>
<name>A0A8T7H1B8_9EURY</name>
<dbReference type="AlphaFoldDB" id="A0A8T7H1B8"/>